<dbReference type="Gene3D" id="2.130.10.30">
    <property type="entry name" value="Regulator of chromosome condensation 1/beta-lactamase-inhibitor protein II"/>
    <property type="match status" value="1"/>
</dbReference>
<feature type="region of interest" description="Disordered" evidence="3">
    <location>
        <begin position="33"/>
        <end position="58"/>
    </location>
</feature>
<feature type="repeat" description="RCC1" evidence="2">
    <location>
        <begin position="126"/>
        <end position="175"/>
    </location>
</feature>
<dbReference type="PROSITE" id="PS50012">
    <property type="entry name" value="RCC1_3"/>
    <property type="match status" value="1"/>
</dbReference>
<dbReference type="Pfam" id="PF13540">
    <property type="entry name" value="RCC1_2"/>
    <property type="match status" value="2"/>
</dbReference>
<gene>
    <name evidence="5" type="ORF">QE152_g29184</name>
</gene>
<keyword evidence="6" id="KW-1185">Reference proteome</keyword>
<dbReference type="SUPFAM" id="SSF50985">
    <property type="entry name" value="RCC1/BLIP-II"/>
    <property type="match status" value="1"/>
</dbReference>
<feature type="domain" description="PHR" evidence="4">
    <location>
        <begin position="974"/>
        <end position="1131"/>
    </location>
</feature>
<reference evidence="5 6" key="1">
    <citation type="journal article" date="2024" name="BMC Genomics">
        <title>De novo assembly and annotation of Popillia japonica's genome with initial clues to its potential as an invasive pest.</title>
        <authorList>
            <person name="Cucini C."/>
            <person name="Boschi S."/>
            <person name="Funari R."/>
            <person name="Cardaioli E."/>
            <person name="Iannotti N."/>
            <person name="Marturano G."/>
            <person name="Paoli F."/>
            <person name="Bruttini M."/>
            <person name="Carapelli A."/>
            <person name="Frati F."/>
            <person name="Nardi F."/>
        </authorList>
    </citation>
    <scope>NUCLEOTIDE SEQUENCE [LARGE SCALE GENOMIC DNA]</scope>
    <source>
        <strain evidence="5">DMR45628</strain>
    </source>
</reference>
<dbReference type="GO" id="GO:0008582">
    <property type="term" value="P:regulation of synaptic assembly at neuromuscular junction"/>
    <property type="evidence" value="ECO:0007669"/>
    <property type="project" value="TreeGrafter"/>
</dbReference>
<keyword evidence="1" id="KW-0833">Ubl conjugation pathway</keyword>
<dbReference type="Proteomes" id="UP001458880">
    <property type="component" value="Unassembled WGS sequence"/>
</dbReference>
<dbReference type="PROSITE" id="PS00626">
    <property type="entry name" value="RCC1_2"/>
    <property type="match status" value="2"/>
</dbReference>
<name>A0AAW1JII0_POPJA</name>
<dbReference type="PANTHER" id="PTHR45943:SF1">
    <property type="entry name" value="E3 UBIQUITIN-PROTEIN LIGASE MYCBP2"/>
    <property type="match status" value="1"/>
</dbReference>
<dbReference type="GO" id="GO:0061630">
    <property type="term" value="F:ubiquitin protein ligase activity"/>
    <property type="evidence" value="ECO:0007669"/>
    <property type="project" value="TreeGrafter"/>
</dbReference>
<evidence type="ECO:0000313" key="5">
    <source>
        <dbReference type="EMBL" id="KAK9703658.1"/>
    </source>
</evidence>
<accession>A0AAW1JII0</accession>
<dbReference type="InterPro" id="IPR009091">
    <property type="entry name" value="RCC1/BLIP-II"/>
</dbReference>
<feature type="domain" description="PHR" evidence="4">
    <location>
        <begin position="447"/>
        <end position="597"/>
    </location>
</feature>
<dbReference type="PRINTS" id="PR00633">
    <property type="entry name" value="RCCNDNSATION"/>
</dbReference>
<dbReference type="GO" id="GO:0005886">
    <property type="term" value="C:plasma membrane"/>
    <property type="evidence" value="ECO:0007669"/>
    <property type="project" value="TreeGrafter"/>
</dbReference>
<comment type="caution">
    <text evidence="5">The sequence shown here is derived from an EMBL/GenBank/DDBJ whole genome shotgun (WGS) entry which is preliminary data.</text>
</comment>
<evidence type="ECO:0000259" key="4">
    <source>
        <dbReference type="Pfam" id="PF08005"/>
    </source>
</evidence>
<evidence type="ECO:0000256" key="3">
    <source>
        <dbReference type="SAM" id="MobiDB-lite"/>
    </source>
</evidence>
<dbReference type="PANTHER" id="PTHR45943">
    <property type="entry name" value="E3 UBIQUITIN-PROTEIN LIGASE MYCBP2"/>
    <property type="match status" value="1"/>
</dbReference>
<organism evidence="5 6">
    <name type="scientific">Popillia japonica</name>
    <name type="common">Japanese beetle</name>
    <dbReference type="NCBI Taxonomy" id="7064"/>
    <lineage>
        <taxon>Eukaryota</taxon>
        <taxon>Metazoa</taxon>
        <taxon>Ecdysozoa</taxon>
        <taxon>Arthropoda</taxon>
        <taxon>Hexapoda</taxon>
        <taxon>Insecta</taxon>
        <taxon>Pterygota</taxon>
        <taxon>Neoptera</taxon>
        <taxon>Endopterygota</taxon>
        <taxon>Coleoptera</taxon>
        <taxon>Polyphaga</taxon>
        <taxon>Scarabaeiformia</taxon>
        <taxon>Scarabaeidae</taxon>
        <taxon>Rutelinae</taxon>
        <taxon>Popillia</taxon>
    </lineage>
</organism>
<dbReference type="InterPro" id="IPR012983">
    <property type="entry name" value="PHR"/>
</dbReference>
<dbReference type="EMBL" id="JASPKY010000365">
    <property type="protein sequence ID" value="KAK9703658.1"/>
    <property type="molecule type" value="Genomic_DNA"/>
</dbReference>
<evidence type="ECO:0000256" key="1">
    <source>
        <dbReference type="ARBA" id="ARBA00022786"/>
    </source>
</evidence>
<evidence type="ECO:0000256" key="2">
    <source>
        <dbReference type="PROSITE-ProRule" id="PRU00235"/>
    </source>
</evidence>
<dbReference type="GO" id="GO:0005634">
    <property type="term" value="C:nucleus"/>
    <property type="evidence" value="ECO:0007669"/>
    <property type="project" value="TreeGrafter"/>
</dbReference>
<dbReference type="FunFam" id="2.60.120.820:FF:000002">
    <property type="entry name" value="E3 ubiquitin-protein ligase MYCBP2 isoform X1"/>
    <property type="match status" value="1"/>
</dbReference>
<dbReference type="InterPro" id="IPR000408">
    <property type="entry name" value="Reg_chr_condens"/>
</dbReference>
<proteinExistence type="predicted"/>
<dbReference type="InterPro" id="IPR038648">
    <property type="entry name" value="PHR_sf"/>
</dbReference>
<dbReference type="GO" id="GO:0007411">
    <property type="term" value="P:axon guidance"/>
    <property type="evidence" value="ECO:0007669"/>
    <property type="project" value="TreeGrafter"/>
</dbReference>
<dbReference type="Gene3D" id="2.60.120.820">
    <property type="entry name" value="PHR domain"/>
    <property type="match status" value="2"/>
</dbReference>
<evidence type="ECO:0000313" key="6">
    <source>
        <dbReference type="Proteomes" id="UP001458880"/>
    </source>
</evidence>
<sequence length="1488" mass="164067">MMRLDLIFRDKMKDLVTPKQRAKLQEQLQTRFEERKTRRKGIVGTSKQVVKGKSPRSSLVSSPIHRSNNVLKQANILAKEQTGSDVERDTTKIACLPPAKIQLVCDSPVIQIACGLHHTVLLLQNGQVYSFGSNQYGQLGCGDILAKANIQLVKLPCSAVHIAAGSNHTVVLTSKGEVYTFGNYQKGQLGRVPPITSPQDVAQPGQSNSTRYQNPRCPWYSIPGPITNIGPRHGRRATWVGASGDQTFIKIDESLINTVSLAKSTVTANRSHLLLIPNLLENANTFKSLVINKRDGTCSFFKGKEQVDFYNKCVYLDPIYNTLWSYNPTNFEISLHNIVACDLVHKSNIETTDGKYLVDIKIVNKKHKDEINLNGFNLSSILTPELALPVMSNCQVTRLQAAINLLCCLDTLSVAHDLHLSAIKEEVEDRQMVSGKRYCRDDFQCVNRFESHGGGWGYSGHSVEAVRFMADIDILLGGFGLFGGRGEYTAKVKLWDIGPEGGEQEGDGELLAETEEVPYECGPRQKFAILFDEPIALQAQRWYVAWAQINGPSSDCGSAGQAMVTTEDQVLFYFKSSKKSNNGTDVNAGQIPQLLYKVITMEHQAPVRPIDQSEPVQVLSKEFSRSVSKECFQSLLSLLQWSWNTFKVGISDGQSLQHMYTALELERLVYVSRASLRLLRTFTNEIYPNHITRKNPLENVHLAGSVGDVRSLLKQMLSDNLPLLMQSKKSTRPKPKCELYVKMLNGILDECHNTFVACFHAFYPTTYLKWTCLCDLLTDIDSESKSHSSSNSQRLLSAVLCALCGPTVRLRSTFPLLGGNISSDSSLHKGLSPSDNTGLPMMSGSDTHHYPILVEQMSYRSQVRSNTGLPMMSGSDTHHYPILVEQMSYRSQMESVCSGSTWSWKEVLDRLLKLITEPVSKQLLGHKITPLPGLTKNCCHLLARVIAELVHQCSGNDEDLHAGCGRILHMTPPRFTRVNNSRTWNTGNGSPDAIAFQVDRPGISIAGAGVYGGLGHFEYELELLEDQSTAGGSDQSHTQRWNSLEATRGSFGPEDYPPEIVEIKFDKPVSIKENTKYALRLRNHGGRTNNGDTGVNALKGSDNTTFTFTTCSLSFNGTTVARGQIPVILYYSNPAECARISSNKLEQYARKGALSMTTSIIQNSSHLLILAREKADEIPCGDILNNACIIKTLLPLVMAHISSLATSDPRCAVQILNLIQEILPHVAALNLLMGGSGTNCNISQTECFDGSTNTTSLHYTWVQSEHPYKPATSEHPYKPATVSNYRVLFPDSVKWISIEFDTTCATVQPEDSLQLYVPCLGDASGKSAKVADSDEELPPMPYWPVLHRFSSCMQWPQASIVLPGHEVVFSLETASDYLKDDRASSYGFRCMVVGYEWPPAGGAYSSLGLKHLEAELAFLGGMCAASMIKKDLQLPPVGGEEVEDEDVEVAEFVAAQTLAAHGQLLSKGLALSSPPTVTQALDGTLPYR</sequence>
<protein>
    <submittedName>
        <fullName evidence="5">PHR domain</fullName>
    </submittedName>
</protein>
<dbReference type="Pfam" id="PF08005">
    <property type="entry name" value="PHR"/>
    <property type="match status" value="2"/>
</dbReference>